<proteinExistence type="predicted"/>
<name>A0A6S6W5T8_9PLEO</name>
<sequence>MGVPKNVETLEATSLSEMPASASSASVAANEAPPAFDAPPPMPPPPYFKTHLIKPSSFKSAINKRIDKPLISLFRLSVQVLQLIFALASGISYAIELRQGDGRGEASGSFVYSQVTFGATLLILIINGVTVRYYRFSWMIDWILTVFWFALFAVFYEVYFGGDMTPAYGGVDSGRMERAVWCDLINALLWLGSAMFSSSMCCSGIKASVKGKLEDRRQKKDKKMMMQTMGEMEMGTIHTQ</sequence>
<gene>
    <name evidence="1" type="ORF">PTTW11_06822</name>
</gene>
<accession>A0A6S6W5T8</accession>
<evidence type="ECO:0008006" key="3">
    <source>
        <dbReference type="Google" id="ProtNLM"/>
    </source>
</evidence>
<dbReference type="EMBL" id="HG992982">
    <property type="protein sequence ID" value="CAE7185542.1"/>
    <property type="molecule type" value="Genomic_DNA"/>
</dbReference>
<organism evidence="1 2">
    <name type="scientific">Pyrenophora teres f. teres</name>
    <dbReference type="NCBI Taxonomy" id="97479"/>
    <lineage>
        <taxon>Eukaryota</taxon>
        <taxon>Fungi</taxon>
        <taxon>Dikarya</taxon>
        <taxon>Ascomycota</taxon>
        <taxon>Pezizomycotina</taxon>
        <taxon>Dothideomycetes</taxon>
        <taxon>Pleosporomycetidae</taxon>
        <taxon>Pleosporales</taxon>
        <taxon>Pleosporineae</taxon>
        <taxon>Pleosporaceae</taxon>
        <taxon>Pyrenophora</taxon>
    </lineage>
</organism>
<dbReference type="AlphaFoldDB" id="A0A6S6W5T8"/>
<evidence type="ECO:0000313" key="1">
    <source>
        <dbReference type="EMBL" id="CAE7185542.1"/>
    </source>
</evidence>
<evidence type="ECO:0000313" key="2">
    <source>
        <dbReference type="Proteomes" id="UP000472372"/>
    </source>
</evidence>
<dbReference type="Proteomes" id="UP000472372">
    <property type="component" value="Chromosome 6"/>
</dbReference>
<dbReference type="PANTHER" id="PTHR42083">
    <property type="entry name" value="MARVEL DOMAIN-CONTAINING PROTEIN"/>
    <property type="match status" value="1"/>
</dbReference>
<dbReference type="PANTHER" id="PTHR42083:SF1">
    <property type="entry name" value="MARVEL DOMAIN-CONTAINING PROTEIN"/>
    <property type="match status" value="1"/>
</dbReference>
<protein>
    <recommendedName>
        <fullName evidence="3">MARVEL domain-containing protein</fullName>
    </recommendedName>
</protein>
<reference evidence="1" key="1">
    <citation type="submission" date="2021-02" db="EMBL/GenBank/DDBJ databases">
        <authorList>
            <person name="Syme A R."/>
            <person name="Syme A R."/>
            <person name="Moolhuijzen P."/>
        </authorList>
    </citation>
    <scope>NUCLEOTIDE SEQUENCE</scope>
    <source>
        <strain evidence="1">W1-1</strain>
    </source>
</reference>